<organism evidence="2 3">
    <name type="scientific">Melanomma pulvis-pyrius CBS 109.77</name>
    <dbReference type="NCBI Taxonomy" id="1314802"/>
    <lineage>
        <taxon>Eukaryota</taxon>
        <taxon>Fungi</taxon>
        <taxon>Dikarya</taxon>
        <taxon>Ascomycota</taxon>
        <taxon>Pezizomycotina</taxon>
        <taxon>Dothideomycetes</taxon>
        <taxon>Pleosporomycetidae</taxon>
        <taxon>Pleosporales</taxon>
        <taxon>Melanommataceae</taxon>
        <taxon>Melanomma</taxon>
    </lineage>
</organism>
<dbReference type="AlphaFoldDB" id="A0A6A6XDA4"/>
<dbReference type="SUPFAM" id="SSF89372">
    <property type="entry name" value="Fucose-specific lectin"/>
    <property type="match status" value="1"/>
</dbReference>
<dbReference type="Pfam" id="PF07938">
    <property type="entry name" value="Fungal_lectin"/>
    <property type="match status" value="1"/>
</dbReference>
<gene>
    <name evidence="2" type="ORF">K505DRAFT_375006</name>
</gene>
<keyword evidence="3" id="KW-1185">Reference proteome</keyword>
<proteinExistence type="inferred from homology"/>
<dbReference type="GO" id="GO:0030246">
    <property type="term" value="F:carbohydrate binding"/>
    <property type="evidence" value="ECO:0007669"/>
    <property type="project" value="UniProtKB-KW"/>
</dbReference>
<comment type="similarity">
    <text evidence="1">Belongs to the fungal fucose-specific lectin family.</text>
</comment>
<name>A0A6A6XDA4_9PLEO</name>
<dbReference type="Proteomes" id="UP000799757">
    <property type="component" value="Unassembled WGS sequence"/>
</dbReference>
<accession>A0A6A6XDA4</accession>
<sequence>MTSTLPDTAIAAANNGPFINVYHQQTDGSIVEHTWRQRSNGSWTWHLSTKLPVAALKAKFFTPLAASIVVGDDDDDPTEWHVFYIDANSLLCEVYHTAGVWNDGTLNKLKIEPAQFSKLAMYSDTLYYQSKGGQVQSVTRKDKDWTQNTKPMTNQVPLLGSSLAAVPGMVFDQSSTCSVESNDGSAAAVTAITTASPHTSLAAVSDGDYSAVFYTSNASRLRQQYTKKSTSETRSGEVSSITPRSDIAAVRDKPSDGDADVIRVFFQKDSGDKITEYEYTEVHGWKDLGKIA</sequence>
<dbReference type="InterPro" id="IPR012475">
    <property type="entry name" value="Fungal_lectin"/>
</dbReference>
<reference evidence="2" key="1">
    <citation type="journal article" date="2020" name="Stud. Mycol.">
        <title>101 Dothideomycetes genomes: a test case for predicting lifestyles and emergence of pathogens.</title>
        <authorList>
            <person name="Haridas S."/>
            <person name="Albert R."/>
            <person name="Binder M."/>
            <person name="Bloem J."/>
            <person name="Labutti K."/>
            <person name="Salamov A."/>
            <person name="Andreopoulos B."/>
            <person name="Baker S."/>
            <person name="Barry K."/>
            <person name="Bills G."/>
            <person name="Bluhm B."/>
            <person name="Cannon C."/>
            <person name="Castanera R."/>
            <person name="Culley D."/>
            <person name="Daum C."/>
            <person name="Ezra D."/>
            <person name="Gonzalez J."/>
            <person name="Henrissat B."/>
            <person name="Kuo A."/>
            <person name="Liang C."/>
            <person name="Lipzen A."/>
            <person name="Lutzoni F."/>
            <person name="Magnuson J."/>
            <person name="Mondo S."/>
            <person name="Nolan M."/>
            <person name="Ohm R."/>
            <person name="Pangilinan J."/>
            <person name="Park H.-J."/>
            <person name="Ramirez L."/>
            <person name="Alfaro M."/>
            <person name="Sun H."/>
            <person name="Tritt A."/>
            <person name="Yoshinaga Y."/>
            <person name="Zwiers L.-H."/>
            <person name="Turgeon B."/>
            <person name="Goodwin S."/>
            <person name="Spatafora J."/>
            <person name="Crous P."/>
            <person name="Grigoriev I."/>
        </authorList>
    </citation>
    <scope>NUCLEOTIDE SEQUENCE</scope>
    <source>
        <strain evidence="2">CBS 109.77</strain>
    </source>
</reference>
<dbReference type="EMBL" id="MU001910">
    <property type="protein sequence ID" value="KAF2793895.1"/>
    <property type="molecule type" value="Genomic_DNA"/>
</dbReference>
<dbReference type="Gene3D" id="2.120.10.70">
    <property type="entry name" value="Fucose-specific lectin"/>
    <property type="match status" value="1"/>
</dbReference>
<evidence type="ECO:0000313" key="2">
    <source>
        <dbReference type="EMBL" id="KAF2793895.1"/>
    </source>
</evidence>
<evidence type="ECO:0000313" key="3">
    <source>
        <dbReference type="Proteomes" id="UP000799757"/>
    </source>
</evidence>
<protein>
    <submittedName>
        <fullName evidence="2">Fucose-specific lectin flea</fullName>
    </submittedName>
</protein>
<evidence type="ECO:0000256" key="1">
    <source>
        <dbReference type="ARBA" id="ARBA00009042"/>
    </source>
</evidence>
<keyword evidence="2" id="KW-0430">Lectin</keyword>